<dbReference type="GO" id="GO:0006797">
    <property type="term" value="P:polyphosphate metabolic process"/>
    <property type="evidence" value="ECO:0007669"/>
    <property type="project" value="InterPro"/>
</dbReference>
<sequence length="288" mass="33117">MDLEQRLRVPEKGFRLAERDPADTAGMAKKDGRRRRARDLERLAELQERLYAEGTRSLLIVLQAMDAAGKDGTIAHVMSGLNAQGVSVTSFKQPSHLELAHDFLWRTQLALPDRGDIGVFNRSHYEEVLVVRVHPEYLAGQGIDPAQAGHERFWEQRYQDIRGWERHLARNGTQVIKFFLHISREEQRRRFLSRAEEERKNWKFSAGDVAERVHWDAYQDAYERALRATSTEGAPWYVVPADHKWFLRTAVASIIVEHLSAMDPHFPEPTAEEEAAMEKAVAELRVEG</sequence>
<dbReference type="InterPro" id="IPR022488">
    <property type="entry name" value="PPK2-related"/>
</dbReference>
<keyword evidence="1" id="KW-0808">Transferase</keyword>
<dbReference type="Gene3D" id="3.40.50.300">
    <property type="entry name" value="P-loop containing nucleotide triphosphate hydrolases"/>
    <property type="match status" value="1"/>
</dbReference>
<evidence type="ECO:0000256" key="2">
    <source>
        <dbReference type="ARBA" id="ARBA00022777"/>
    </source>
</evidence>
<organism evidence="4 5">
    <name type="scientific">Baekduia soli</name>
    <dbReference type="NCBI Taxonomy" id="496014"/>
    <lineage>
        <taxon>Bacteria</taxon>
        <taxon>Bacillati</taxon>
        <taxon>Actinomycetota</taxon>
        <taxon>Thermoleophilia</taxon>
        <taxon>Solirubrobacterales</taxon>
        <taxon>Baekduiaceae</taxon>
        <taxon>Baekduia</taxon>
    </lineage>
</organism>
<dbReference type="Proteomes" id="UP000321805">
    <property type="component" value="Chromosome"/>
</dbReference>
<proteinExistence type="predicted"/>
<dbReference type="GO" id="GO:0008976">
    <property type="term" value="F:polyphosphate kinase activity"/>
    <property type="evidence" value="ECO:0007669"/>
    <property type="project" value="InterPro"/>
</dbReference>
<evidence type="ECO:0000313" key="4">
    <source>
        <dbReference type="EMBL" id="QEC49410.1"/>
    </source>
</evidence>
<dbReference type="AlphaFoldDB" id="A0A5B8U8T3"/>
<dbReference type="PIRSF" id="PIRSF028756">
    <property type="entry name" value="PPK2_prd"/>
    <property type="match status" value="1"/>
</dbReference>
<name>A0A5B8U8T3_9ACTN</name>
<reference evidence="4 5" key="1">
    <citation type="journal article" date="2018" name="J. Microbiol.">
        <title>Baekduia soli gen. nov., sp. nov., a novel bacterium isolated from the soil of Baekdu Mountain and proposal of a novel family name, Baekduiaceae fam. nov.</title>
        <authorList>
            <person name="An D.S."/>
            <person name="Siddiqi M.Z."/>
            <person name="Kim K.H."/>
            <person name="Yu H.S."/>
            <person name="Im W.T."/>
        </authorList>
    </citation>
    <scope>NUCLEOTIDE SEQUENCE [LARGE SCALE GENOMIC DNA]</scope>
    <source>
        <strain evidence="4 5">BR7-21</strain>
    </source>
</reference>
<evidence type="ECO:0000313" key="5">
    <source>
        <dbReference type="Proteomes" id="UP000321805"/>
    </source>
</evidence>
<keyword evidence="5" id="KW-1185">Reference proteome</keyword>
<dbReference type="EMBL" id="CP042430">
    <property type="protein sequence ID" value="QEC49410.1"/>
    <property type="molecule type" value="Genomic_DNA"/>
</dbReference>
<gene>
    <name evidence="4" type="ORF">FSW04_18760</name>
</gene>
<dbReference type="OrthoDB" id="9775224at2"/>
<dbReference type="InterPro" id="IPR022300">
    <property type="entry name" value="PPK2-rel_1"/>
</dbReference>
<dbReference type="SUPFAM" id="SSF52540">
    <property type="entry name" value="P-loop containing nucleoside triphosphate hydrolases"/>
    <property type="match status" value="1"/>
</dbReference>
<dbReference type="NCBIfam" id="TIGR03709">
    <property type="entry name" value="PPK2_rel_1"/>
    <property type="match status" value="1"/>
</dbReference>
<keyword evidence="2 4" id="KW-0418">Kinase</keyword>
<evidence type="ECO:0000256" key="1">
    <source>
        <dbReference type="ARBA" id="ARBA00022679"/>
    </source>
</evidence>
<dbReference type="RefSeq" id="WP_146921771.1">
    <property type="nucleotide sequence ID" value="NZ_CP042430.1"/>
</dbReference>
<dbReference type="KEGG" id="bsol:FSW04_18760"/>
<dbReference type="InterPro" id="IPR016898">
    <property type="entry name" value="Polyphosphate_phosphotransfera"/>
</dbReference>
<dbReference type="PANTHER" id="PTHR34383">
    <property type="entry name" value="POLYPHOSPHATE:AMP PHOSPHOTRANSFERASE-RELATED"/>
    <property type="match status" value="1"/>
</dbReference>
<protein>
    <submittedName>
        <fullName evidence="4">Polyphosphate kinase 2 family protein</fullName>
    </submittedName>
</protein>
<evidence type="ECO:0000259" key="3">
    <source>
        <dbReference type="Pfam" id="PF03976"/>
    </source>
</evidence>
<feature type="domain" description="Polyphosphate kinase-2-related" evidence="3">
    <location>
        <begin position="28"/>
        <end position="265"/>
    </location>
</feature>
<dbReference type="Pfam" id="PF03976">
    <property type="entry name" value="PPK2"/>
    <property type="match status" value="1"/>
</dbReference>
<dbReference type="InterPro" id="IPR027417">
    <property type="entry name" value="P-loop_NTPase"/>
</dbReference>
<accession>A0A5B8U8T3</accession>
<dbReference type="PANTHER" id="PTHR34383:SF3">
    <property type="entry name" value="POLYPHOSPHATE:AMP PHOSPHOTRANSFERASE"/>
    <property type="match status" value="1"/>
</dbReference>